<evidence type="ECO:0000313" key="2">
    <source>
        <dbReference type="EMBL" id="AFK34230.1"/>
    </source>
</evidence>
<dbReference type="EMBL" id="BT134435">
    <property type="protein sequence ID" value="AFK34230.1"/>
    <property type="molecule type" value="mRNA"/>
</dbReference>
<dbReference type="PANTHER" id="PTHR20917:SF0">
    <property type="entry name" value="CALCIUM LOAD-ACTIVATED CALCIUM CHANNEL"/>
    <property type="match status" value="1"/>
</dbReference>
<accession>I3S1T8</accession>
<dbReference type="GO" id="GO:0032469">
    <property type="term" value="P:endoplasmic reticulum calcium ion homeostasis"/>
    <property type="evidence" value="ECO:0007669"/>
    <property type="project" value="InterPro"/>
</dbReference>
<reference evidence="2" key="1">
    <citation type="submission" date="2012-05" db="EMBL/GenBank/DDBJ databases">
        <authorList>
            <person name="Krishnakumar V."/>
            <person name="Cheung F."/>
            <person name="Xiao Y."/>
            <person name="Chan A."/>
            <person name="Moskal W.A."/>
            <person name="Town C.D."/>
        </authorList>
    </citation>
    <scope>NUCLEOTIDE SEQUENCE</scope>
</reference>
<dbReference type="InterPro" id="IPR008559">
    <property type="entry name" value="TMCO1"/>
</dbReference>
<protein>
    <recommendedName>
        <fullName evidence="3">Calcium load-activated calcium channel</fullName>
    </recommendedName>
</protein>
<keyword evidence="1" id="KW-1133">Transmembrane helix</keyword>
<dbReference type="AlphaFoldDB" id="I3S1T8"/>
<dbReference type="PANTHER" id="PTHR20917">
    <property type="entry name" value="PNAS-RELATED"/>
    <property type="match status" value="1"/>
</dbReference>
<proteinExistence type="evidence at transcript level"/>
<dbReference type="GO" id="GO:0005789">
    <property type="term" value="C:endoplasmic reticulum membrane"/>
    <property type="evidence" value="ECO:0007669"/>
    <property type="project" value="InterPro"/>
</dbReference>
<keyword evidence="1" id="KW-0472">Membrane</keyword>
<sequence length="99" mass="11099">MAYPFSDFKYSDGLTVMGISFCTAIVCEAISWVLIYRTNSYKNLRSSIDKASKKLETMKTDSQKINIKKSKTKKLTVLRQASKNQVVTCLSSSSSLGVW</sequence>
<evidence type="ECO:0008006" key="3">
    <source>
        <dbReference type="Google" id="ProtNLM"/>
    </source>
</evidence>
<keyword evidence="1" id="KW-0812">Transmembrane</keyword>
<name>I3S1T8_LOTJA</name>
<evidence type="ECO:0000256" key="1">
    <source>
        <dbReference type="SAM" id="Phobius"/>
    </source>
</evidence>
<organism evidence="2">
    <name type="scientific">Lotus japonicus</name>
    <name type="common">Lotus corniculatus var. japonicus</name>
    <dbReference type="NCBI Taxonomy" id="34305"/>
    <lineage>
        <taxon>Eukaryota</taxon>
        <taxon>Viridiplantae</taxon>
        <taxon>Streptophyta</taxon>
        <taxon>Embryophyta</taxon>
        <taxon>Tracheophyta</taxon>
        <taxon>Spermatophyta</taxon>
        <taxon>Magnoliopsida</taxon>
        <taxon>eudicotyledons</taxon>
        <taxon>Gunneridae</taxon>
        <taxon>Pentapetalae</taxon>
        <taxon>rosids</taxon>
        <taxon>fabids</taxon>
        <taxon>Fabales</taxon>
        <taxon>Fabaceae</taxon>
        <taxon>Papilionoideae</taxon>
        <taxon>50 kb inversion clade</taxon>
        <taxon>NPAAA clade</taxon>
        <taxon>Hologalegina</taxon>
        <taxon>robinioid clade</taxon>
        <taxon>Loteae</taxon>
        <taxon>Lotus</taxon>
    </lineage>
</organism>
<dbReference type="GO" id="GO:0005262">
    <property type="term" value="F:calcium channel activity"/>
    <property type="evidence" value="ECO:0007669"/>
    <property type="project" value="InterPro"/>
</dbReference>
<feature type="transmembrane region" description="Helical" evidence="1">
    <location>
        <begin position="14"/>
        <end position="36"/>
    </location>
</feature>